<feature type="transmembrane region" description="Helical" evidence="6">
    <location>
        <begin position="100"/>
        <end position="118"/>
    </location>
</feature>
<evidence type="ECO:0000313" key="8">
    <source>
        <dbReference type="Proteomes" id="UP000076623"/>
    </source>
</evidence>
<accession>A0A168VTD6</accession>
<feature type="transmembrane region" description="Helical" evidence="6">
    <location>
        <begin position="257"/>
        <end position="277"/>
    </location>
</feature>
<comment type="subcellular location">
    <subcellularLocation>
        <location evidence="1">Cell membrane</location>
        <topology evidence="1">Multi-pass membrane protein</topology>
    </subcellularLocation>
</comment>
<feature type="transmembrane region" description="Helical" evidence="6">
    <location>
        <begin position="12"/>
        <end position="34"/>
    </location>
</feature>
<evidence type="ECO:0008006" key="9">
    <source>
        <dbReference type="Google" id="ProtNLM"/>
    </source>
</evidence>
<gene>
    <name evidence="7" type="ORF">ABE65_004175</name>
</gene>
<feature type="transmembrane region" description="Helical" evidence="6">
    <location>
        <begin position="227"/>
        <end position="245"/>
    </location>
</feature>
<feature type="transmembrane region" description="Helical" evidence="6">
    <location>
        <begin position="77"/>
        <end position="94"/>
    </location>
</feature>
<dbReference type="PANTHER" id="PTHR23513:SF19">
    <property type="entry name" value="MAJOR FACILITATOR SUPERFAMILY (MFS) PROFILE DOMAIN-CONTAINING PROTEIN"/>
    <property type="match status" value="1"/>
</dbReference>
<dbReference type="RefSeq" id="WP_066391607.1">
    <property type="nucleotide sequence ID" value="NZ_CP015378.1"/>
</dbReference>
<reference evidence="7 8" key="1">
    <citation type="submission" date="2016-04" db="EMBL/GenBank/DDBJ databases">
        <title>Complete genome sequence of Fictibacillus phosphorivorans G25-29, a strain toxic to nematodes.</title>
        <authorList>
            <person name="Zheng Z."/>
        </authorList>
    </citation>
    <scope>NUCLEOTIDE SEQUENCE [LARGE SCALE GENOMIC DNA]</scope>
    <source>
        <strain evidence="7 8">G25-29</strain>
    </source>
</reference>
<dbReference type="STRING" id="1221500.ABE65_004175"/>
<feature type="transmembrane region" description="Helical" evidence="6">
    <location>
        <begin position="377"/>
        <end position="395"/>
    </location>
</feature>
<keyword evidence="5 6" id="KW-0472">Membrane</keyword>
<dbReference type="EMBL" id="CP015378">
    <property type="protein sequence ID" value="ANC76049.1"/>
    <property type="molecule type" value="Genomic_DNA"/>
</dbReference>
<evidence type="ECO:0000256" key="3">
    <source>
        <dbReference type="ARBA" id="ARBA00022692"/>
    </source>
</evidence>
<evidence type="ECO:0000256" key="4">
    <source>
        <dbReference type="ARBA" id="ARBA00022989"/>
    </source>
</evidence>
<keyword evidence="8" id="KW-1185">Reference proteome</keyword>
<dbReference type="PANTHER" id="PTHR23513">
    <property type="entry name" value="INTEGRAL MEMBRANE EFFLUX PROTEIN-RELATED"/>
    <property type="match status" value="1"/>
</dbReference>
<sequence>MIKANRYFHFLWSGQTLGNLGDILYIICLITLVYNETGSVLHMALIPFAKTMSLLVSGFIAPLFIEKYKRTSLLSHTLILKTALLLCLCLLVLYGLHTAITFTLLYVLIVIISFLEGLGNPARRSLVPDLVESAELVKANSFISIANQTSMLLSWPLGSVFLVIWGEQNMLWVTFGLFVVATILTTQIKVNETENVPKQESKWKAMKEGWQLIFSSKKLTTLTVMDVLENFGHGVWIAAILYVYVETAIGKGEAWWGYINASFFAGMMIAGLVVYRFSKKMESHLGFVIMASTVCLMLLNVWFGLTSSAWIALFVSFIFGFPQMARDVSQNTLIQESYRDKQLAKVYASHGTLVYGTFGIATLLLGWFAEEFGVRETYVLVCFLFLVSFSIAFMNRKVLHSDQTRVSLEQDLV</sequence>
<evidence type="ECO:0000313" key="7">
    <source>
        <dbReference type="EMBL" id="ANC76049.1"/>
    </source>
</evidence>
<evidence type="ECO:0000256" key="5">
    <source>
        <dbReference type="ARBA" id="ARBA00023136"/>
    </source>
</evidence>
<keyword evidence="2" id="KW-1003">Cell membrane</keyword>
<dbReference type="KEGG" id="fpn:ABE65_004175"/>
<dbReference type="CDD" id="cd06173">
    <property type="entry name" value="MFS_MefA_like"/>
    <property type="match status" value="1"/>
</dbReference>
<name>A0A168VTD6_9BACL</name>
<keyword evidence="3 6" id="KW-0812">Transmembrane</keyword>
<dbReference type="InterPro" id="IPR011701">
    <property type="entry name" value="MFS"/>
</dbReference>
<protein>
    <recommendedName>
        <fullName evidence="9">MFS transporter</fullName>
    </recommendedName>
</protein>
<evidence type="ECO:0000256" key="6">
    <source>
        <dbReference type="SAM" id="Phobius"/>
    </source>
</evidence>
<organism evidence="7 8">
    <name type="scientific">Fictibacillus phosphorivorans</name>
    <dbReference type="NCBI Taxonomy" id="1221500"/>
    <lineage>
        <taxon>Bacteria</taxon>
        <taxon>Bacillati</taxon>
        <taxon>Bacillota</taxon>
        <taxon>Bacilli</taxon>
        <taxon>Bacillales</taxon>
        <taxon>Fictibacillaceae</taxon>
        <taxon>Fictibacillus</taxon>
    </lineage>
</organism>
<evidence type="ECO:0000256" key="1">
    <source>
        <dbReference type="ARBA" id="ARBA00004651"/>
    </source>
</evidence>
<dbReference type="GO" id="GO:0005886">
    <property type="term" value="C:plasma membrane"/>
    <property type="evidence" value="ECO:0007669"/>
    <property type="project" value="UniProtKB-SubCell"/>
</dbReference>
<dbReference type="AlphaFoldDB" id="A0A168VTD6"/>
<feature type="transmembrane region" description="Helical" evidence="6">
    <location>
        <begin position="284"/>
        <end position="303"/>
    </location>
</feature>
<proteinExistence type="predicted"/>
<evidence type="ECO:0000256" key="2">
    <source>
        <dbReference type="ARBA" id="ARBA00022475"/>
    </source>
</evidence>
<feature type="transmembrane region" description="Helical" evidence="6">
    <location>
        <begin position="309"/>
        <end position="325"/>
    </location>
</feature>
<feature type="transmembrane region" description="Helical" evidence="6">
    <location>
        <begin position="346"/>
        <end position="365"/>
    </location>
</feature>
<dbReference type="SUPFAM" id="SSF103473">
    <property type="entry name" value="MFS general substrate transporter"/>
    <property type="match status" value="1"/>
</dbReference>
<feature type="transmembrane region" description="Helical" evidence="6">
    <location>
        <begin position="40"/>
        <end position="65"/>
    </location>
</feature>
<dbReference type="InterPro" id="IPR036259">
    <property type="entry name" value="MFS_trans_sf"/>
</dbReference>
<dbReference type="Pfam" id="PF07690">
    <property type="entry name" value="MFS_1"/>
    <property type="match status" value="1"/>
</dbReference>
<dbReference type="Proteomes" id="UP000076623">
    <property type="component" value="Chromosome"/>
</dbReference>
<dbReference type="GO" id="GO:0022857">
    <property type="term" value="F:transmembrane transporter activity"/>
    <property type="evidence" value="ECO:0007669"/>
    <property type="project" value="InterPro"/>
</dbReference>
<dbReference type="Gene3D" id="1.20.1250.20">
    <property type="entry name" value="MFS general substrate transporter like domains"/>
    <property type="match status" value="1"/>
</dbReference>
<keyword evidence="4 6" id="KW-1133">Transmembrane helix</keyword>